<protein>
    <submittedName>
        <fullName evidence="2">Uncharacterized protein</fullName>
    </submittedName>
</protein>
<evidence type="ECO:0000256" key="1">
    <source>
        <dbReference type="SAM" id="MobiDB-lite"/>
    </source>
</evidence>
<proteinExistence type="predicted"/>
<dbReference type="STRING" id="670483.S7PTP9"/>
<organism evidence="2 3">
    <name type="scientific">Gloeophyllum trabeum (strain ATCC 11539 / FP-39264 / Madison 617)</name>
    <name type="common">Brown rot fungus</name>
    <dbReference type="NCBI Taxonomy" id="670483"/>
    <lineage>
        <taxon>Eukaryota</taxon>
        <taxon>Fungi</taxon>
        <taxon>Dikarya</taxon>
        <taxon>Basidiomycota</taxon>
        <taxon>Agaricomycotina</taxon>
        <taxon>Agaricomycetes</taxon>
        <taxon>Gloeophyllales</taxon>
        <taxon>Gloeophyllaceae</taxon>
        <taxon>Gloeophyllum</taxon>
    </lineage>
</organism>
<keyword evidence="3" id="KW-1185">Reference proteome</keyword>
<feature type="region of interest" description="Disordered" evidence="1">
    <location>
        <begin position="128"/>
        <end position="175"/>
    </location>
</feature>
<dbReference type="EMBL" id="KB469314">
    <property type="protein sequence ID" value="EPQ50707.1"/>
    <property type="molecule type" value="Genomic_DNA"/>
</dbReference>
<reference evidence="2 3" key="1">
    <citation type="journal article" date="2012" name="Science">
        <title>The Paleozoic origin of enzymatic lignin decomposition reconstructed from 31 fungal genomes.</title>
        <authorList>
            <person name="Floudas D."/>
            <person name="Binder M."/>
            <person name="Riley R."/>
            <person name="Barry K."/>
            <person name="Blanchette R.A."/>
            <person name="Henrissat B."/>
            <person name="Martinez A.T."/>
            <person name="Otillar R."/>
            <person name="Spatafora J.W."/>
            <person name="Yadav J.S."/>
            <person name="Aerts A."/>
            <person name="Benoit I."/>
            <person name="Boyd A."/>
            <person name="Carlson A."/>
            <person name="Copeland A."/>
            <person name="Coutinho P.M."/>
            <person name="de Vries R.P."/>
            <person name="Ferreira P."/>
            <person name="Findley K."/>
            <person name="Foster B."/>
            <person name="Gaskell J."/>
            <person name="Glotzer D."/>
            <person name="Gorecki P."/>
            <person name="Heitman J."/>
            <person name="Hesse C."/>
            <person name="Hori C."/>
            <person name="Igarashi K."/>
            <person name="Jurgens J.A."/>
            <person name="Kallen N."/>
            <person name="Kersten P."/>
            <person name="Kohler A."/>
            <person name="Kuees U."/>
            <person name="Kumar T.K.A."/>
            <person name="Kuo A."/>
            <person name="LaButti K."/>
            <person name="Larrondo L.F."/>
            <person name="Lindquist E."/>
            <person name="Ling A."/>
            <person name="Lombard V."/>
            <person name="Lucas S."/>
            <person name="Lundell T."/>
            <person name="Martin R."/>
            <person name="McLaughlin D.J."/>
            <person name="Morgenstern I."/>
            <person name="Morin E."/>
            <person name="Murat C."/>
            <person name="Nagy L.G."/>
            <person name="Nolan M."/>
            <person name="Ohm R.A."/>
            <person name="Patyshakuliyeva A."/>
            <person name="Rokas A."/>
            <person name="Ruiz-Duenas F.J."/>
            <person name="Sabat G."/>
            <person name="Salamov A."/>
            <person name="Samejima M."/>
            <person name="Schmutz J."/>
            <person name="Slot J.C."/>
            <person name="St John F."/>
            <person name="Stenlid J."/>
            <person name="Sun H."/>
            <person name="Sun S."/>
            <person name="Syed K."/>
            <person name="Tsang A."/>
            <person name="Wiebenga A."/>
            <person name="Young D."/>
            <person name="Pisabarro A."/>
            <person name="Eastwood D.C."/>
            <person name="Martin F."/>
            <person name="Cullen D."/>
            <person name="Grigoriev I.V."/>
            <person name="Hibbett D.S."/>
        </authorList>
    </citation>
    <scope>NUCLEOTIDE SEQUENCE [LARGE SCALE GENOMIC DNA]</scope>
    <source>
        <strain evidence="2 3">ATCC 11539</strain>
    </source>
</reference>
<dbReference type="AlphaFoldDB" id="S7PTP9"/>
<sequence length="225" mass="24187">MQKAAMASITAPRHTIHTIHGSLAGKPLLWDAPLSGLPHHKPNHPPRSSTSAPPRISVSFPTSPFSPSESEAEALSWKVVRRPTKARRAPPPPPASVKAKADMDAALDPFADEMTEYVTLDAPIEIHIHPAPSIPPAPSPSPSPPSHSLPSPSFSAPSPSPLYQPPGLACPPPDPAKEHAARLKFVAGMLMYRVHCHVRPLRRWPGERQRGYVRSGLSRVVAVGE</sequence>
<feature type="compositionally biased region" description="Low complexity" evidence="1">
    <location>
        <begin position="148"/>
        <end position="157"/>
    </location>
</feature>
<feature type="region of interest" description="Disordered" evidence="1">
    <location>
        <begin position="81"/>
        <end position="100"/>
    </location>
</feature>
<feature type="region of interest" description="Disordered" evidence="1">
    <location>
        <begin position="34"/>
        <end position="75"/>
    </location>
</feature>
<feature type="compositionally biased region" description="Pro residues" evidence="1">
    <location>
        <begin position="158"/>
        <end position="174"/>
    </location>
</feature>
<dbReference type="OMA" id="HRIHTIH"/>
<evidence type="ECO:0000313" key="3">
    <source>
        <dbReference type="Proteomes" id="UP000030669"/>
    </source>
</evidence>
<dbReference type="OrthoDB" id="2668396at2759"/>
<dbReference type="KEGG" id="gtr:GLOTRDRAFT_112687"/>
<accession>S7PTP9</accession>
<dbReference type="GeneID" id="19299594"/>
<feature type="compositionally biased region" description="Pro residues" evidence="1">
    <location>
        <begin position="132"/>
        <end position="147"/>
    </location>
</feature>
<feature type="compositionally biased region" description="Low complexity" evidence="1">
    <location>
        <begin position="57"/>
        <end position="75"/>
    </location>
</feature>
<dbReference type="Proteomes" id="UP000030669">
    <property type="component" value="Unassembled WGS sequence"/>
</dbReference>
<evidence type="ECO:0000313" key="2">
    <source>
        <dbReference type="EMBL" id="EPQ50707.1"/>
    </source>
</evidence>
<dbReference type="RefSeq" id="XP_007870958.1">
    <property type="nucleotide sequence ID" value="XM_007872767.1"/>
</dbReference>
<name>S7PTP9_GLOTA</name>
<gene>
    <name evidence="2" type="ORF">GLOTRDRAFT_112687</name>
</gene>
<dbReference type="HOGENOM" id="CLU_1230056_0_0_1"/>